<gene>
    <name evidence="1" type="ORF">NPIL_534731</name>
</gene>
<evidence type="ECO:0000313" key="1">
    <source>
        <dbReference type="EMBL" id="GFT76527.1"/>
    </source>
</evidence>
<organism evidence="1 2">
    <name type="scientific">Nephila pilipes</name>
    <name type="common">Giant wood spider</name>
    <name type="synonym">Nephila maculata</name>
    <dbReference type="NCBI Taxonomy" id="299642"/>
    <lineage>
        <taxon>Eukaryota</taxon>
        <taxon>Metazoa</taxon>
        <taxon>Ecdysozoa</taxon>
        <taxon>Arthropoda</taxon>
        <taxon>Chelicerata</taxon>
        <taxon>Arachnida</taxon>
        <taxon>Araneae</taxon>
        <taxon>Araneomorphae</taxon>
        <taxon>Entelegynae</taxon>
        <taxon>Araneoidea</taxon>
        <taxon>Nephilidae</taxon>
        <taxon>Nephila</taxon>
    </lineage>
</organism>
<sequence length="105" mass="12290">MILRPLFLYACSIWGCTSKRNIIKLQAIQNKSLRCVAGALKILALKILHDELNTPSIAEEMVHQANRFYEKKTHKKPTIEEQKMYLQAIGRYPYPHQSMFRQETI</sequence>
<reference evidence="1" key="1">
    <citation type="submission" date="2020-08" db="EMBL/GenBank/DDBJ databases">
        <title>Multicomponent nature underlies the extraordinary mechanical properties of spider dragline silk.</title>
        <authorList>
            <person name="Kono N."/>
            <person name="Nakamura H."/>
            <person name="Mori M."/>
            <person name="Yoshida Y."/>
            <person name="Ohtoshi R."/>
            <person name="Malay A.D."/>
            <person name="Moran D.A.P."/>
            <person name="Tomita M."/>
            <person name="Numata K."/>
            <person name="Arakawa K."/>
        </authorList>
    </citation>
    <scope>NUCLEOTIDE SEQUENCE</scope>
</reference>
<accession>A0A8X6PKW0</accession>
<protein>
    <submittedName>
        <fullName evidence="1">Uncharacterized protein</fullName>
    </submittedName>
</protein>
<evidence type="ECO:0000313" key="2">
    <source>
        <dbReference type="Proteomes" id="UP000887013"/>
    </source>
</evidence>
<proteinExistence type="predicted"/>
<comment type="caution">
    <text evidence="1">The sequence shown here is derived from an EMBL/GenBank/DDBJ whole genome shotgun (WGS) entry which is preliminary data.</text>
</comment>
<dbReference type="Proteomes" id="UP000887013">
    <property type="component" value="Unassembled WGS sequence"/>
</dbReference>
<name>A0A8X6PKW0_NEPPI</name>
<dbReference type="EMBL" id="BMAW01117713">
    <property type="protein sequence ID" value="GFT76527.1"/>
    <property type="molecule type" value="Genomic_DNA"/>
</dbReference>
<keyword evidence="2" id="KW-1185">Reference proteome</keyword>
<dbReference type="AlphaFoldDB" id="A0A8X6PKW0"/>